<accession>A0A914C301</accession>
<evidence type="ECO:0000313" key="2">
    <source>
        <dbReference type="Proteomes" id="UP000887540"/>
    </source>
</evidence>
<dbReference type="WBParaSite" id="ACRNAN_Path_171.g610.t1">
    <property type="protein sequence ID" value="ACRNAN_Path_171.g610.t1"/>
    <property type="gene ID" value="ACRNAN_Path_171.g610"/>
</dbReference>
<evidence type="ECO:0000313" key="3">
    <source>
        <dbReference type="WBParaSite" id="ACRNAN_Path_171.g610.t1"/>
    </source>
</evidence>
<feature type="transmembrane region" description="Helical" evidence="1">
    <location>
        <begin position="20"/>
        <end position="41"/>
    </location>
</feature>
<keyword evidence="2" id="KW-1185">Reference proteome</keyword>
<reference evidence="3" key="1">
    <citation type="submission" date="2022-11" db="UniProtKB">
        <authorList>
            <consortium name="WormBaseParasite"/>
        </authorList>
    </citation>
    <scope>IDENTIFICATION</scope>
</reference>
<evidence type="ECO:0000256" key="1">
    <source>
        <dbReference type="SAM" id="Phobius"/>
    </source>
</evidence>
<sequence length="208" mass="23974">MIQTMRYLLGCSKKYSLFHFIACGLIFGAIITLCICAFFGLPHLLNAEASMNNLWKNFKALQNFSHYKDARLKVLSDDLFTFSHELQNLYDHIKNHTLPNGDSTIKTYKNYTYEEIESFYVAGTLEEPVRTDFLQLLTEAVNEATSENGNGTARSNVQVCKELVSKLHNKYEEKWNCFFGETYQLYYNAYIALIVFADGDQMLVYKIG</sequence>
<dbReference type="Proteomes" id="UP000887540">
    <property type="component" value="Unplaced"/>
</dbReference>
<organism evidence="2 3">
    <name type="scientific">Acrobeloides nanus</name>
    <dbReference type="NCBI Taxonomy" id="290746"/>
    <lineage>
        <taxon>Eukaryota</taxon>
        <taxon>Metazoa</taxon>
        <taxon>Ecdysozoa</taxon>
        <taxon>Nematoda</taxon>
        <taxon>Chromadorea</taxon>
        <taxon>Rhabditida</taxon>
        <taxon>Tylenchina</taxon>
        <taxon>Cephalobomorpha</taxon>
        <taxon>Cephaloboidea</taxon>
        <taxon>Cephalobidae</taxon>
        <taxon>Acrobeloides</taxon>
    </lineage>
</organism>
<protein>
    <submittedName>
        <fullName evidence="3">Uncharacterized protein</fullName>
    </submittedName>
</protein>
<proteinExistence type="predicted"/>
<keyword evidence="1" id="KW-0472">Membrane</keyword>
<keyword evidence="1" id="KW-1133">Transmembrane helix</keyword>
<dbReference type="AlphaFoldDB" id="A0A914C301"/>
<name>A0A914C301_9BILA</name>
<keyword evidence="1" id="KW-0812">Transmembrane</keyword>